<dbReference type="GO" id="GO:0003677">
    <property type="term" value="F:DNA binding"/>
    <property type="evidence" value="ECO:0007669"/>
    <property type="project" value="UniProtKB-KW"/>
</dbReference>
<dbReference type="PROSITE" id="PS00675">
    <property type="entry name" value="SIGMA54_INTERACT_1"/>
    <property type="match status" value="1"/>
</dbReference>
<dbReference type="InterPro" id="IPR002078">
    <property type="entry name" value="Sigma_54_int"/>
</dbReference>
<dbReference type="Pfam" id="PF25601">
    <property type="entry name" value="AAA_lid_14"/>
    <property type="match status" value="1"/>
</dbReference>
<dbReference type="FunFam" id="3.40.50.300:FF:000006">
    <property type="entry name" value="DNA-binding transcriptional regulator NtrC"/>
    <property type="match status" value="1"/>
</dbReference>
<gene>
    <name evidence="9" type="primary">zraR_7</name>
    <name evidence="9" type="ORF">MFFC18_32570</name>
</gene>
<name>A0A5B9PCW5_9BACT</name>
<dbReference type="InterPro" id="IPR025944">
    <property type="entry name" value="Sigma_54_int_dom_CS"/>
</dbReference>
<dbReference type="EMBL" id="CP042912">
    <property type="protein sequence ID" value="QEG23359.1"/>
    <property type="molecule type" value="Genomic_DNA"/>
</dbReference>
<evidence type="ECO:0000256" key="4">
    <source>
        <dbReference type="ARBA" id="ARBA00023015"/>
    </source>
</evidence>
<evidence type="ECO:0000256" key="6">
    <source>
        <dbReference type="ARBA" id="ARBA00023163"/>
    </source>
</evidence>
<dbReference type="InterPro" id="IPR003593">
    <property type="entry name" value="AAA+_ATPase"/>
</dbReference>
<dbReference type="SUPFAM" id="SSF46689">
    <property type="entry name" value="Homeodomain-like"/>
    <property type="match status" value="1"/>
</dbReference>
<evidence type="ECO:0000256" key="7">
    <source>
        <dbReference type="ARBA" id="ARBA00029500"/>
    </source>
</evidence>
<dbReference type="CDD" id="cd00009">
    <property type="entry name" value="AAA"/>
    <property type="match status" value="1"/>
</dbReference>
<dbReference type="KEGG" id="mff:MFFC18_32570"/>
<dbReference type="Gene3D" id="1.10.8.60">
    <property type="match status" value="1"/>
</dbReference>
<evidence type="ECO:0000313" key="10">
    <source>
        <dbReference type="Proteomes" id="UP000322214"/>
    </source>
</evidence>
<dbReference type="PANTHER" id="PTHR32071:SF117">
    <property type="entry name" value="PTS-DEPENDENT DIHYDROXYACETONE KINASE OPERON REGULATORY PROTEIN-RELATED"/>
    <property type="match status" value="1"/>
</dbReference>
<dbReference type="Pfam" id="PF00158">
    <property type="entry name" value="Sigma54_activat"/>
    <property type="match status" value="1"/>
</dbReference>
<dbReference type="Gene3D" id="1.10.10.60">
    <property type="entry name" value="Homeodomain-like"/>
    <property type="match status" value="1"/>
</dbReference>
<keyword evidence="3" id="KW-0067">ATP-binding</keyword>
<evidence type="ECO:0000259" key="8">
    <source>
        <dbReference type="PROSITE" id="PS50045"/>
    </source>
</evidence>
<keyword evidence="2" id="KW-0058">Aromatic hydrocarbons catabolism</keyword>
<evidence type="ECO:0000256" key="1">
    <source>
        <dbReference type="ARBA" id="ARBA00022741"/>
    </source>
</evidence>
<accession>A0A5B9PCW5</accession>
<dbReference type="GO" id="GO:0006355">
    <property type="term" value="P:regulation of DNA-templated transcription"/>
    <property type="evidence" value="ECO:0007669"/>
    <property type="project" value="InterPro"/>
</dbReference>
<dbReference type="PROSITE" id="PS00676">
    <property type="entry name" value="SIGMA54_INTERACT_2"/>
    <property type="match status" value="1"/>
</dbReference>
<dbReference type="PANTHER" id="PTHR32071">
    <property type="entry name" value="TRANSCRIPTIONAL REGULATORY PROTEIN"/>
    <property type="match status" value="1"/>
</dbReference>
<keyword evidence="5" id="KW-0238">DNA-binding</keyword>
<dbReference type="AlphaFoldDB" id="A0A5B9PCW5"/>
<dbReference type="InterPro" id="IPR025943">
    <property type="entry name" value="Sigma_54_int_dom_ATP-bd_2"/>
</dbReference>
<dbReference type="SUPFAM" id="SSF52540">
    <property type="entry name" value="P-loop containing nucleoside triphosphate hydrolases"/>
    <property type="match status" value="1"/>
</dbReference>
<evidence type="ECO:0000256" key="2">
    <source>
        <dbReference type="ARBA" id="ARBA00022797"/>
    </source>
</evidence>
<evidence type="ECO:0000256" key="5">
    <source>
        <dbReference type="ARBA" id="ARBA00023125"/>
    </source>
</evidence>
<protein>
    <recommendedName>
        <fullName evidence="7">HTH-type transcriptional regulatory protein TyrR</fullName>
    </recommendedName>
</protein>
<organism evidence="9 10">
    <name type="scientific">Mariniblastus fucicola</name>
    <dbReference type="NCBI Taxonomy" id="980251"/>
    <lineage>
        <taxon>Bacteria</taxon>
        <taxon>Pseudomonadati</taxon>
        <taxon>Planctomycetota</taxon>
        <taxon>Planctomycetia</taxon>
        <taxon>Pirellulales</taxon>
        <taxon>Pirellulaceae</taxon>
        <taxon>Mariniblastus</taxon>
    </lineage>
</organism>
<dbReference type="InterPro" id="IPR025662">
    <property type="entry name" value="Sigma_54_int_dom_ATP-bd_1"/>
</dbReference>
<dbReference type="Pfam" id="PF18024">
    <property type="entry name" value="HTH_50"/>
    <property type="match status" value="1"/>
</dbReference>
<dbReference type="InterPro" id="IPR030828">
    <property type="entry name" value="HTH_TyrR"/>
</dbReference>
<dbReference type="SMART" id="SM00382">
    <property type="entry name" value="AAA"/>
    <property type="match status" value="1"/>
</dbReference>
<keyword evidence="10" id="KW-1185">Reference proteome</keyword>
<dbReference type="Proteomes" id="UP000322214">
    <property type="component" value="Chromosome"/>
</dbReference>
<reference evidence="9 10" key="1">
    <citation type="submission" date="2019-08" db="EMBL/GenBank/DDBJ databases">
        <title>Deep-cultivation of Planctomycetes and their phenomic and genomic characterization uncovers novel biology.</title>
        <authorList>
            <person name="Wiegand S."/>
            <person name="Jogler M."/>
            <person name="Boedeker C."/>
            <person name="Pinto D."/>
            <person name="Vollmers J."/>
            <person name="Rivas-Marin E."/>
            <person name="Kohn T."/>
            <person name="Peeters S.H."/>
            <person name="Heuer A."/>
            <person name="Rast P."/>
            <person name="Oberbeckmann S."/>
            <person name="Bunk B."/>
            <person name="Jeske O."/>
            <person name="Meyerdierks A."/>
            <person name="Storesund J.E."/>
            <person name="Kallscheuer N."/>
            <person name="Luecker S."/>
            <person name="Lage O.M."/>
            <person name="Pohl T."/>
            <person name="Merkel B.J."/>
            <person name="Hornburger P."/>
            <person name="Mueller R.-W."/>
            <person name="Bruemmer F."/>
            <person name="Labrenz M."/>
            <person name="Spormann A.M."/>
            <person name="Op den Camp H."/>
            <person name="Overmann J."/>
            <person name="Amann R."/>
            <person name="Jetten M.S.M."/>
            <person name="Mascher T."/>
            <person name="Medema M.H."/>
            <person name="Devos D.P."/>
            <person name="Kaster A.-K."/>
            <person name="Ovreas L."/>
            <person name="Rohde M."/>
            <person name="Galperin M.Y."/>
            <person name="Jogler C."/>
        </authorList>
    </citation>
    <scope>NUCLEOTIDE SEQUENCE [LARGE SCALE GENOMIC DNA]</scope>
    <source>
        <strain evidence="9 10">FC18</strain>
    </source>
</reference>
<evidence type="ECO:0000313" key="9">
    <source>
        <dbReference type="EMBL" id="QEG23359.1"/>
    </source>
</evidence>
<keyword evidence="6" id="KW-0804">Transcription</keyword>
<dbReference type="InterPro" id="IPR009057">
    <property type="entry name" value="Homeodomain-like_sf"/>
</dbReference>
<proteinExistence type="predicted"/>
<dbReference type="Gene3D" id="3.40.50.300">
    <property type="entry name" value="P-loop containing nucleotide triphosphate hydrolases"/>
    <property type="match status" value="1"/>
</dbReference>
<sequence>MLITQSSKIRVLKKLSTRVANSSASVLLSGESGTGKELFAQLIHHASQRSANAFVRVNCAALPESLIESELFGHEKGSFTDAVQARVGRFELANGGTLLLDEVTEIPLATQAKLLRVLEESEFERVGSNEPIQTDVRVIATSNRDLLQEVEKGNFRLDLYHRLNVVAIEIPALRERLIDVPLLAMHFVNRFQHENDIRIQGFTATAMQALSQHDWPGNVRELRNLVHRACILTTQSLIDVDCLDSLKSSSAPSQPVSMPDQWLHTKLADIEKQIIIAALQKYGSKRVVAEKLGVSTRTLTNKLRIYREQSDGDGDELLGRPKAA</sequence>
<dbReference type="PROSITE" id="PS00688">
    <property type="entry name" value="SIGMA54_INTERACT_3"/>
    <property type="match status" value="1"/>
</dbReference>
<dbReference type="PROSITE" id="PS50045">
    <property type="entry name" value="SIGMA54_INTERACT_4"/>
    <property type="match status" value="1"/>
</dbReference>
<feature type="domain" description="Sigma-54 factor interaction" evidence="8">
    <location>
        <begin position="2"/>
        <end position="231"/>
    </location>
</feature>
<dbReference type="InterPro" id="IPR027417">
    <property type="entry name" value="P-loop_NTPase"/>
</dbReference>
<dbReference type="GO" id="GO:0005524">
    <property type="term" value="F:ATP binding"/>
    <property type="evidence" value="ECO:0007669"/>
    <property type="project" value="UniProtKB-KW"/>
</dbReference>
<evidence type="ECO:0000256" key="3">
    <source>
        <dbReference type="ARBA" id="ARBA00022840"/>
    </source>
</evidence>
<keyword evidence="1" id="KW-0547">Nucleotide-binding</keyword>
<dbReference type="STRING" id="980251.GCA_001642875_02817"/>
<dbReference type="InterPro" id="IPR058031">
    <property type="entry name" value="AAA_lid_NorR"/>
</dbReference>
<keyword evidence="4" id="KW-0805">Transcription regulation</keyword>